<sequence length="205" mass="24025">MLIRPDGTVRFLTILEHAQRKAVVYQDRECTVSLYPNKRQSLFIEEGQGKDTYIDWFALHFGQKEQQYRKVAEGLRAIHYGCSRAERDQILLLPIEDIVDCGAVGCCDDNACQYWSHPTGISGRYAFNCVLIRYRTLGTFNQKAGLTLEEISRIYGCTRERIRQIQKRAIQRMRHYSRLDKISIFHEHIPDYRDYANRSAQEVIE</sequence>
<dbReference type="AlphaFoldDB" id="A0A2G6KJJ9"/>
<reference evidence="2 3" key="1">
    <citation type="submission" date="2017-10" db="EMBL/GenBank/DDBJ databases">
        <title>Novel microbial diversity and functional potential in the marine mammal oral microbiome.</title>
        <authorList>
            <person name="Dudek N.K."/>
            <person name="Sun C.L."/>
            <person name="Burstein D."/>
            <person name="Kantor R.S."/>
            <person name="Aliaga Goltsman D.S."/>
            <person name="Bik E.M."/>
            <person name="Thomas B.C."/>
            <person name="Banfield J.F."/>
            <person name="Relman D.A."/>
        </authorList>
    </citation>
    <scope>NUCLEOTIDE SEQUENCE [LARGE SCALE GENOMIC DNA]</scope>
    <source>
        <strain evidence="2">DOLJORAL78_47_16</strain>
    </source>
</reference>
<dbReference type="PRINTS" id="PR00046">
    <property type="entry name" value="SIGMA70FCT"/>
</dbReference>
<evidence type="ECO:0000313" key="3">
    <source>
        <dbReference type="Proteomes" id="UP000230821"/>
    </source>
</evidence>
<dbReference type="GO" id="GO:0003700">
    <property type="term" value="F:DNA-binding transcription factor activity"/>
    <property type="evidence" value="ECO:0007669"/>
    <property type="project" value="InterPro"/>
</dbReference>
<dbReference type="Gene3D" id="1.10.10.10">
    <property type="entry name" value="Winged helix-like DNA-binding domain superfamily/Winged helix DNA-binding domain"/>
    <property type="match status" value="1"/>
</dbReference>
<dbReference type="SUPFAM" id="SSF88659">
    <property type="entry name" value="Sigma3 and sigma4 domains of RNA polymerase sigma factors"/>
    <property type="match status" value="1"/>
</dbReference>
<organism evidence="2 3">
    <name type="scientific">candidate division KSB3 bacterium</name>
    <dbReference type="NCBI Taxonomy" id="2044937"/>
    <lineage>
        <taxon>Bacteria</taxon>
        <taxon>candidate division KSB3</taxon>
    </lineage>
</organism>
<dbReference type="EMBL" id="PDSK01000067">
    <property type="protein sequence ID" value="PIE34999.1"/>
    <property type="molecule type" value="Genomic_DNA"/>
</dbReference>
<accession>A0A2G6KJJ9</accession>
<dbReference type="Pfam" id="PF04545">
    <property type="entry name" value="Sigma70_r4"/>
    <property type="match status" value="1"/>
</dbReference>
<dbReference type="GO" id="GO:0006352">
    <property type="term" value="P:DNA-templated transcription initiation"/>
    <property type="evidence" value="ECO:0007669"/>
    <property type="project" value="InterPro"/>
</dbReference>
<dbReference type="InterPro" id="IPR007630">
    <property type="entry name" value="RNA_pol_sigma70_r4"/>
</dbReference>
<name>A0A2G6KJJ9_9BACT</name>
<proteinExistence type="predicted"/>
<dbReference type="Proteomes" id="UP000230821">
    <property type="component" value="Unassembled WGS sequence"/>
</dbReference>
<gene>
    <name evidence="2" type="ORF">CSA56_05845</name>
</gene>
<dbReference type="InterPro" id="IPR036388">
    <property type="entry name" value="WH-like_DNA-bd_sf"/>
</dbReference>
<comment type="caution">
    <text evidence="2">The sequence shown here is derived from an EMBL/GenBank/DDBJ whole genome shotgun (WGS) entry which is preliminary data.</text>
</comment>
<protein>
    <recommendedName>
        <fullName evidence="1">RNA polymerase sigma-70 region 4 domain-containing protein</fullName>
    </recommendedName>
</protein>
<evidence type="ECO:0000259" key="1">
    <source>
        <dbReference type="Pfam" id="PF04545"/>
    </source>
</evidence>
<dbReference type="InterPro" id="IPR000943">
    <property type="entry name" value="RNA_pol_sigma70"/>
</dbReference>
<dbReference type="CDD" id="cd06171">
    <property type="entry name" value="Sigma70_r4"/>
    <property type="match status" value="1"/>
</dbReference>
<feature type="domain" description="RNA polymerase sigma-70 region 4" evidence="1">
    <location>
        <begin position="143"/>
        <end position="175"/>
    </location>
</feature>
<dbReference type="InterPro" id="IPR013324">
    <property type="entry name" value="RNA_pol_sigma_r3/r4-like"/>
</dbReference>
<evidence type="ECO:0000313" key="2">
    <source>
        <dbReference type="EMBL" id="PIE34999.1"/>
    </source>
</evidence>